<protein>
    <submittedName>
        <fullName evidence="2">Transposase</fullName>
    </submittedName>
</protein>
<dbReference type="WBParaSite" id="RSKR_0000761950.1">
    <property type="protein sequence ID" value="RSKR_0000761950.1"/>
    <property type="gene ID" value="RSKR_0000761950"/>
</dbReference>
<accession>A0AC35U4U3</accession>
<sequence>MDLYEWFNLFKAKFYENYFNPDCEFKSVVDKIFENMLTDELTIIFKFTDDFTTPYFYCEVVKRTSYAQPRETILHYLDTGFIVR</sequence>
<reference evidence="2" key="1">
    <citation type="submission" date="2016-11" db="UniProtKB">
        <authorList>
            <consortium name="WormBaseParasite"/>
        </authorList>
    </citation>
    <scope>IDENTIFICATION</scope>
    <source>
        <strain evidence="2">KR3021</strain>
    </source>
</reference>
<evidence type="ECO:0000313" key="2">
    <source>
        <dbReference type="WBParaSite" id="RSKR_0000761950.1"/>
    </source>
</evidence>
<evidence type="ECO:0000313" key="1">
    <source>
        <dbReference type="Proteomes" id="UP000095286"/>
    </source>
</evidence>
<name>A0AC35U4U3_9BILA</name>
<dbReference type="Proteomes" id="UP000095286">
    <property type="component" value="Unplaced"/>
</dbReference>
<organism evidence="1 2">
    <name type="scientific">Rhabditophanes sp. KR3021</name>
    <dbReference type="NCBI Taxonomy" id="114890"/>
    <lineage>
        <taxon>Eukaryota</taxon>
        <taxon>Metazoa</taxon>
        <taxon>Ecdysozoa</taxon>
        <taxon>Nematoda</taxon>
        <taxon>Chromadorea</taxon>
        <taxon>Rhabditida</taxon>
        <taxon>Tylenchina</taxon>
        <taxon>Panagrolaimomorpha</taxon>
        <taxon>Strongyloidoidea</taxon>
        <taxon>Alloionematidae</taxon>
        <taxon>Rhabditophanes</taxon>
    </lineage>
</organism>
<proteinExistence type="predicted"/>